<dbReference type="KEGG" id="aqu:100639472"/>
<evidence type="ECO:0000256" key="1">
    <source>
        <dbReference type="ARBA" id="ARBA00022999"/>
    </source>
</evidence>
<feature type="compositionally biased region" description="Low complexity" evidence="3">
    <location>
        <begin position="497"/>
        <end position="506"/>
    </location>
</feature>
<dbReference type="SMART" id="SM00252">
    <property type="entry name" value="SH2"/>
    <property type="match status" value="2"/>
</dbReference>
<reference evidence="5" key="2">
    <citation type="submission" date="2024-06" db="UniProtKB">
        <authorList>
            <consortium name="EnsemblMetazoa"/>
        </authorList>
    </citation>
    <scope>IDENTIFICATION</scope>
</reference>
<dbReference type="GO" id="GO:0005942">
    <property type="term" value="C:phosphatidylinositol 3-kinase complex"/>
    <property type="evidence" value="ECO:0007669"/>
    <property type="project" value="TreeGrafter"/>
</dbReference>
<name>A0AAN0K4L2_AMPQE</name>
<feature type="domain" description="SH2" evidence="4">
    <location>
        <begin position="899"/>
        <end position="996"/>
    </location>
</feature>
<dbReference type="SUPFAM" id="SSF55550">
    <property type="entry name" value="SH2 domain"/>
    <property type="match status" value="2"/>
</dbReference>
<reference evidence="6" key="1">
    <citation type="journal article" date="2010" name="Nature">
        <title>The Amphimedon queenslandica genome and the evolution of animal complexity.</title>
        <authorList>
            <person name="Srivastava M."/>
            <person name="Simakov O."/>
            <person name="Chapman J."/>
            <person name="Fahey B."/>
            <person name="Gauthier M.E."/>
            <person name="Mitros T."/>
            <person name="Richards G.S."/>
            <person name="Conaco C."/>
            <person name="Dacre M."/>
            <person name="Hellsten U."/>
            <person name="Larroux C."/>
            <person name="Putnam N.H."/>
            <person name="Stanke M."/>
            <person name="Adamska M."/>
            <person name="Darling A."/>
            <person name="Degnan S.M."/>
            <person name="Oakley T.H."/>
            <person name="Plachetzki D.C."/>
            <person name="Zhai Y."/>
            <person name="Adamski M."/>
            <person name="Calcino A."/>
            <person name="Cummins S.F."/>
            <person name="Goodstein D.M."/>
            <person name="Harris C."/>
            <person name="Jackson D.J."/>
            <person name="Leys S.P."/>
            <person name="Shu S."/>
            <person name="Woodcroft B.J."/>
            <person name="Vervoort M."/>
            <person name="Kosik K.S."/>
            <person name="Manning G."/>
            <person name="Degnan B.M."/>
            <person name="Rokhsar D.S."/>
        </authorList>
    </citation>
    <scope>NUCLEOTIDE SEQUENCE [LARGE SCALE GENOMIC DNA]</scope>
</reference>
<dbReference type="InterPro" id="IPR036860">
    <property type="entry name" value="SH2_dom_sf"/>
</dbReference>
<evidence type="ECO:0000259" key="4">
    <source>
        <dbReference type="PROSITE" id="PS50001"/>
    </source>
</evidence>
<dbReference type="PANTHER" id="PTHR10155:SF10">
    <property type="entry name" value="PI3K21B, ISOFORM B"/>
    <property type="match status" value="1"/>
</dbReference>
<feature type="compositionally biased region" description="Basic and acidic residues" evidence="3">
    <location>
        <begin position="835"/>
        <end position="845"/>
    </location>
</feature>
<feature type="compositionally biased region" description="Pro residues" evidence="3">
    <location>
        <begin position="866"/>
        <end position="875"/>
    </location>
</feature>
<keyword evidence="6" id="KW-1185">Reference proteome</keyword>
<dbReference type="Gene3D" id="1.10.287.1490">
    <property type="match status" value="1"/>
</dbReference>
<evidence type="ECO:0000256" key="3">
    <source>
        <dbReference type="SAM" id="MobiDB-lite"/>
    </source>
</evidence>
<feature type="region of interest" description="Disordered" evidence="3">
    <location>
        <begin position="794"/>
        <end position="884"/>
    </location>
</feature>
<feature type="compositionally biased region" description="Polar residues" evidence="3">
    <location>
        <begin position="478"/>
        <end position="488"/>
    </location>
</feature>
<dbReference type="Pfam" id="PF16454">
    <property type="entry name" value="PI3K_P85_iSH2"/>
    <property type="match status" value="1"/>
</dbReference>
<evidence type="ECO:0000313" key="5">
    <source>
        <dbReference type="EnsemblMetazoa" id="XP_019864256.1"/>
    </source>
</evidence>
<dbReference type="PRINTS" id="PR00678">
    <property type="entry name" value="PI3KINASEP85"/>
</dbReference>
<evidence type="ECO:0000256" key="2">
    <source>
        <dbReference type="PROSITE-ProRule" id="PRU00191"/>
    </source>
</evidence>
<dbReference type="PANTHER" id="PTHR10155">
    <property type="entry name" value="PHOSPHATIDYLINOSITOL 3-KINASE REGULATORY SUBUNIT"/>
    <property type="match status" value="1"/>
</dbReference>
<feature type="region of interest" description="Disordered" evidence="3">
    <location>
        <begin position="414"/>
        <end position="506"/>
    </location>
</feature>
<keyword evidence="1 2" id="KW-0727">SH2 domain</keyword>
<dbReference type="Gene3D" id="3.30.505.10">
    <property type="entry name" value="SH2 domain"/>
    <property type="match status" value="2"/>
</dbReference>
<feature type="domain" description="SH2" evidence="4">
    <location>
        <begin position="514"/>
        <end position="606"/>
    </location>
</feature>
<dbReference type="PROSITE" id="PS50001">
    <property type="entry name" value="SH2"/>
    <property type="match status" value="2"/>
</dbReference>
<dbReference type="EnsemblMetazoa" id="XM_020008697.1">
    <property type="protein sequence ID" value="XP_019864256.1"/>
    <property type="gene ID" value="LOC100639472"/>
</dbReference>
<proteinExistence type="predicted"/>
<dbReference type="Pfam" id="PF00017">
    <property type="entry name" value="SH2"/>
    <property type="match status" value="1"/>
</dbReference>
<dbReference type="InterPro" id="IPR032498">
    <property type="entry name" value="PI3K_P85_iSH2"/>
</dbReference>
<evidence type="ECO:0000313" key="6">
    <source>
        <dbReference type="Proteomes" id="UP000007879"/>
    </source>
</evidence>
<feature type="compositionally biased region" description="Low complexity" evidence="3">
    <location>
        <begin position="856"/>
        <end position="865"/>
    </location>
</feature>
<protein>
    <recommendedName>
        <fullName evidence="4">SH2 domain-containing protein</fullName>
    </recommendedName>
</protein>
<accession>A0AAN0K4L2</accession>
<dbReference type="GeneID" id="100639472"/>
<dbReference type="AlphaFoldDB" id="A0AAN0K4L2"/>
<organism evidence="5 6">
    <name type="scientific">Amphimedon queenslandica</name>
    <name type="common">Sponge</name>
    <dbReference type="NCBI Taxonomy" id="400682"/>
    <lineage>
        <taxon>Eukaryota</taxon>
        <taxon>Metazoa</taxon>
        <taxon>Porifera</taxon>
        <taxon>Demospongiae</taxon>
        <taxon>Heteroscleromorpha</taxon>
        <taxon>Haplosclerida</taxon>
        <taxon>Niphatidae</taxon>
        <taxon>Amphimedon</taxon>
    </lineage>
</organism>
<dbReference type="CDD" id="cd12923">
    <property type="entry name" value="iSH2_PI3K_IA_R"/>
    <property type="match status" value="1"/>
</dbReference>
<dbReference type="InterPro" id="IPR000980">
    <property type="entry name" value="SH2"/>
</dbReference>
<sequence>MVEECFIPTTKELQVLKKYASRLQTAITEPRELSMKLFSAGLISHSTLQKVNAPVTIPLAQSYELINDLYHAVAIEPSNFHKLLTTLEDYPPLLTAVSKEMKKAFKTKESKESESANDQQKEIIIADGRSVQRDYDRMRSKLAGLVFNFQKVVEEANISIEDLKQYVILYREECKDEFKKAQDFNEVFFVIRSKFCSLFNYEVLVRIAEYFELADGFKVIKEYEAEEENYRKLLSSSTLASELQRENELLRQNLAHAKNIVLKFKQWPRPPAPTVVEFLEIIKEVFSDLGDLIHLLEVKEGSIIVTMCAPERAIGALIVLAKRKIAYLKDMGVTWLKIGNTMIIEDMDKVYTDQDETLTCTALPTIAKLKLKLYSTFLAALKQAIVQDANGPPPIPVKAHERWKSSSAYITAISKDTGDPPPIPVRPGKDANHPLPIPRSYSVGDAPPPIPARPGKDATIPRSSSVGGAPPIPVRVSKGSTSGSTEIVPTSLKETDAPSPATPTSPVQLSECGWYWQNISREEVRAKLKDALEGSFLVRDSEGGAYTLTVKTGEQNKLVRIINSNGMYGFSGLIQYRSVPDLIDHYREVSLSQYNRKLDVKLVHPVSRFAKISDEGVKEEDEENDVEELLENLKNVTELFDSKIEVYFELEKKAEITKKEVDTIYTAVKGYSNMVELLTEQHEILRKQNLDASKMEQKDRMNVMENAKLLSHKITVAESSHKTSLQQLRDCNSKFRALDRDLNVLRPELMRLQWEKDQYTSKLVQEGLSHQEISDRVKDKAINESESIYAAIYGAPKLQDEDEERNDNYEPPLVTQNIYHPGPRPPLPPRSSDSLQKDLREKAIESDSYMVKWQNQKPSSEIQSIQPPPIPPPPKHSISQTTPPTLVPLPHIRPETWYIECDRLCAHRHLRGKQNGTFLCRPSRKAMPSAKGGLHTHTIDIVYNGIKSLKVVQDSNRYGFAIPCCYDSLLDLVLHYSEKSLEIHNPILTTTLAFPVFT</sequence>
<dbReference type="GO" id="GO:0046935">
    <property type="term" value="F:1-phosphatidylinositol-3-kinase regulator activity"/>
    <property type="evidence" value="ECO:0007669"/>
    <property type="project" value="TreeGrafter"/>
</dbReference>
<dbReference type="PRINTS" id="PR00401">
    <property type="entry name" value="SH2DOMAIN"/>
</dbReference>
<dbReference type="GO" id="GO:0046854">
    <property type="term" value="P:phosphatidylinositol phosphate biosynthetic process"/>
    <property type="evidence" value="ECO:0007669"/>
    <property type="project" value="TreeGrafter"/>
</dbReference>
<dbReference type="RefSeq" id="XP_019864256.1">
    <property type="nucleotide sequence ID" value="XM_020008697.1"/>
</dbReference>
<dbReference type="Proteomes" id="UP000007879">
    <property type="component" value="Unassembled WGS sequence"/>
</dbReference>